<feature type="transmembrane region" description="Helical" evidence="2">
    <location>
        <begin position="168"/>
        <end position="193"/>
    </location>
</feature>
<protein>
    <submittedName>
        <fullName evidence="3">Uncharacterized protein</fullName>
    </submittedName>
</protein>
<feature type="compositionally biased region" description="Polar residues" evidence="1">
    <location>
        <begin position="81"/>
        <end position="94"/>
    </location>
</feature>
<feature type="region of interest" description="Disordered" evidence="1">
    <location>
        <begin position="34"/>
        <end position="98"/>
    </location>
</feature>
<keyword evidence="2" id="KW-1133">Transmembrane helix</keyword>
<accession>A0AAN6DXD1</accession>
<feature type="compositionally biased region" description="Basic residues" evidence="1">
    <location>
        <begin position="48"/>
        <end position="60"/>
    </location>
</feature>
<feature type="transmembrane region" description="Helical" evidence="2">
    <location>
        <begin position="114"/>
        <end position="135"/>
    </location>
</feature>
<comment type="caution">
    <text evidence="3">The sequence shown here is derived from an EMBL/GenBank/DDBJ whole genome shotgun (WGS) entry which is preliminary data.</text>
</comment>
<dbReference type="AlphaFoldDB" id="A0AAN6DXD1"/>
<evidence type="ECO:0000256" key="1">
    <source>
        <dbReference type="SAM" id="MobiDB-lite"/>
    </source>
</evidence>
<keyword evidence="2" id="KW-0472">Membrane</keyword>
<dbReference type="InterPro" id="IPR021514">
    <property type="entry name" value="DUF3176"/>
</dbReference>
<dbReference type="PANTHER" id="PTHR37576:SF2">
    <property type="entry name" value="DEFECT AT LOW TEMPERATURE PROTEIN 1"/>
    <property type="match status" value="1"/>
</dbReference>
<gene>
    <name evidence="3" type="ORF">EDD36DRAFT_225776</name>
</gene>
<reference evidence="3" key="1">
    <citation type="journal article" date="2022" name="bioRxiv">
        <title>Deciphering the potential niche of two novel black yeast fungi from a biological soil crust based on their genomes, phenotypes, and melanin regulation.</title>
        <authorList>
            <consortium name="DOE Joint Genome Institute"/>
            <person name="Carr E.C."/>
            <person name="Barton Q."/>
            <person name="Grambo S."/>
            <person name="Sullivan M."/>
            <person name="Renfro C.M."/>
            <person name="Kuo A."/>
            <person name="Pangilinan J."/>
            <person name="Lipzen A."/>
            <person name="Keymanesh K."/>
            <person name="Savage E."/>
            <person name="Barry K."/>
            <person name="Grigoriev I.V."/>
            <person name="Riekhof W.R."/>
            <person name="Harris S.S."/>
        </authorList>
    </citation>
    <scope>NUCLEOTIDE SEQUENCE</scope>
    <source>
        <strain evidence="3">JF 03-4F</strain>
    </source>
</reference>
<feature type="transmembrane region" description="Helical" evidence="2">
    <location>
        <begin position="214"/>
        <end position="239"/>
    </location>
</feature>
<keyword evidence="2" id="KW-0812">Transmembrane</keyword>
<keyword evidence="4" id="KW-1185">Reference proteome</keyword>
<sequence length="707" mass="76732">MWRARYHPAAAWWGPPAHAAGSSRYQQLPDSRWRSHHGWRRQTQPSGHHFRRAPPRHFFQHHPPEVPAQESYPDETELEEQTPSKSENNRQSKAYDQAEAGTPWLGGAGRRFPFTSFICLVVILAATIIVIVVLLEAENKDIDSWCPPRIIVSGASCHRYGIRVSTVIAVSSFISVKALAIMFMEGVAISWWVDALAGQRVKNLHYRWKISQTFISGIFRASWSWIVVASFVVTTFAALEAVLQMASSSATAFSTSTVDMTATLADALPAGFSGVIAAIGHDEFGTVYFTPPFIDILQNHSSQTPILLDMQGCDTTANVSCATTLAGVGFHYTCNASRSALQTPISDSDNGTVSQPENTVFEVTFIEDLQSTWALYMNLAWQDSPGSEGDVIANRNCTLVPALVEYPVNVTQRIVTLQPPNSTVNWTSGKGSVNDSSTYAVDRVLNDLPIPSYDAAVQGSVNLTPGTHSTLGGIALAFQTLFDSSISVKSDVTDSGSEVSLTGSFAAAFAHFQSGTGSITDTLNNTYASPVDSLLSNIRDIMFRSSVAVAAQNITSFARTNSSSNDDGADKATTTAPAKAVTAQGTYQLYHTVYKTNKTMLGISVTLVLAAVLSILPLFWGFWHLGRKVSLSPIEIAMAFKSVHADGQSKGHGDAELLPDYGSNFNAKELVDLLGETDIRYGEIAPNMLGMGLRHYTMAPKEEELCY</sequence>
<proteinExistence type="predicted"/>
<evidence type="ECO:0000313" key="4">
    <source>
        <dbReference type="Proteomes" id="UP001203852"/>
    </source>
</evidence>
<organism evidence="3 4">
    <name type="scientific">Exophiala viscosa</name>
    <dbReference type="NCBI Taxonomy" id="2486360"/>
    <lineage>
        <taxon>Eukaryota</taxon>
        <taxon>Fungi</taxon>
        <taxon>Dikarya</taxon>
        <taxon>Ascomycota</taxon>
        <taxon>Pezizomycotina</taxon>
        <taxon>Eurotiomycetes</taxon>
        <taxon>Chaetothyriomycetidae</taxon>
        <taxon>Chaetothyriales</taxon>
        <taxon>Herpotrichiellaceae</taxon>
        <taxon>Exophiala</taxon>
    </lineage>
</organism>
<evidence type="ECO:0000256" key="2">
    <source>
        <dbReference type="SAM" id="Phobius"/>
    </source>
</evidence>
<dbReference type="Pfam" id="PF11374">
    <property type="entry name" value="DUF3176"/>
    <property type="match status" value="1"/>
</dbReference>
<evidence type="ECO:0000313" key="3">
    <source>
        <dbReference type="EMBL" id="KAI1614400.1"/>
    </source>
</evidence>
<dbReference type="EMBL" id="MU404353">
    <property type="protein sequence ID" value="KAI1614400.1"/>
    <property type="molecule type" value="Genomic_DNA"/>
</dbReference>
<feature type="transmembrane region" description="Helical" evidence="2">
    <location>
        <begin position="600"/>
        <end position="623"/>
    </location>
</feature>
<name>A0AAN6DXD1_9EURO</name>
<dbReference type="Proteomes" id="UP001203852">
    <property type="component" value="Unassembled WGS sequence"/>
</dbReference>
<dbReference type="PANTHER" id="PTHR37576">
    <property type="entry name" value="DEFECT AT LOW TEMPERATURE PROTEIN 1"/>
    <property type="match status" value="1"/>
</dbReference>